<dbReference type="Pfam" id="PF16087">
    <property type="entry name" value="DUF4817"/>
    <property type="match status" value="1"/>
</dbReference>
<keyword evidence="3" id="KW-1185">Reference proteome</keyword>
<comment type="caution">
    <text evidence="2">The sequence shown here is derived from an EMBL/GenBank/DDBJ whole genome shotgun (WGS) entry which is preliminary data.</text>
</comment>
<protein>
    <recommendedName>
        <fullName evidence="1">DUF4817 domain-containing protein</fullName>
    </recommendedName>
</protein>
<organism evidence="2 3">
    <name type="scientific">Araneus ventricosus</name>
    <name type="common">Orbweaver spider</name>
    <name type="synonym">Epeira ventricosa</name>
    <dbReference type="NCBI Taxonomy" id="182803"/>
    <lineage>
        <taxon>Eukaryota</taxon>
        <taxon>Metazoa</taxon>
        <taxon>Ecdysozoa</taxon>
        <taxon>Arthropoda</taxon>
        <taxon>Chelicerata</taxon>
        <taxon>Arachnida</taxon>
        <taxon>Araneae</taxon>
        <taxon>Araneomorphae</taxon>
        <taxon>Entelegynae</taxon>
        <taxon>Araneoidea</taxon>
        <taxon>Araneidae</taxon>
        <taxon>Araneus</taxon>
    </lineage>
</organism>
<dbReference type="InterPro" id="IPR032135">
    <property type="entry name" value="DUF4817"/>
</dbReference>
<evidence type="ECO:0000259" key="1">
    <source>
        <dbReference type="Pfam" id="PF16087"/>
    </source>
</evidence>
<evidence type="ECO:0000313" key="3">
    <source>
        <dbReference type="Proteomes" id="UP000499080"/>
    </source>
</evidence>
<gene>
    <name evidence="2" type="ORF">AVEN_191575_1</name>
</gene>
<dbReference type="Proteomes" id="UP000499080">
    <property type="component" value="Unassembled WGS sequence"/>
</dbReference>
<sequence length="103" mass="11849">MATTQQKSFCVLRFAKCESLITVQRDFRRQHPGVELPITQIIRRWYKQFQDMDLFCGKGNPLAVPACQTRMWRASNRVTHLPGEGTTSDIQFGMELGILVAYL</sequence>
<dbReference type="AlphaFoldDB" id="A0A4Y2WCS5"/>
<dbReference type="EMBL" id="BGPR01058968">
    <property type="protein sequence ID" value="GBO35059.1"/>
    <property type="molecule type" value="Genomic_DNA"/>
</dbReference>
<dbReference type="OrthoDB" id="6611281at2759"/>
<accession>A0A4Y2WCS5</accession>
<name>A0A4Y2WCS5_ARAVE</name>
<feature type="domain" description="DUF4817" evidence="1">
    <location>
        <begin position="3"/>
        <end position="50"/>
    </location>
</feature>
<proteinExistence type="predicted"/>
<evidence type="ECO:0000313" key="2">
    <source>
        <dbReference type="EMBL" id="GBO35059.1"/>
    </source>
</evidence>
<reference evidence="2 3" key="1">
    <citation type="journal article" date="2019" name="Sci. Rep.">
        <title>Orb-weaving spider Araneus ventricosus genome elucidates the spidroin gene catalogue.</title>
        <authorList>
            <person name="Kono N."/>
            <person name="Nakamura H."/>
            <person name="Ohtoshi R."/>
            <person name="Moran D.A.P."/>
            <person name="Shinohara A."/>
            <person name="Yoshida Y."/>
            <person name="Fujiwara M."/>
            <person name="Mori M."/>
            <person name="Tomita M."/>
            <person name="Arakawa K."/>
        </authorList>
    </citation>
    <scope>NUCLEOTIDE SEQUENCE [LARGE SCALE GENOMIC DNA]</scope>
</reference>